<evidence type="ECO:0000313" key="1">
    <source>
        <dbReference type="EMBL" id="EQM72754.1"/>
    </source>
</evidence>
<dbReference type="EMBL" id="ATAO01000250">
    <property type="protein sequence ID" value="EQM72754.1"/>
    <property type="molecule type" value="Genomic_DNA"/>
</dbReference>
<dbReference type="Proteomes" id="UP000016033">
    <property type="component" value="Unassembled WGS sequence"/>
</dbReference>
<dbReference type="PATRIC" id="fig|1333857.3.peg.3767"/>
<dbReference type="AlphaFoldDB" id="T5KA94"/>
<evidence type="ECO:0000313" key="2">
    <source>
        <dbReference type="Proteomes" id="UP000016033"/>
    </source>
</evidence>
<comment type="caution">
    <text evidence="1">The sequence shown here is derived from an EMBL/GenBank/DDBJ whole genome shotgun (WGS) entry which is preliminary data.</text>
</comment>
<organism evidence="1 2">
    <name type="scientific">Microbacterium maritypicum MF109</name>
    <dbReference type="NCBI Taxonomy" id="1333857"/>
    <lineage>
        <taxon>Bacteria</taxon>
        <taxon>Bacillati</taxon>
        <taxon>Actinomycetota</taxon>
        <taxon>Actinomycetes</taxon>
        <taxon>Micrococcales</taxon>
        <taxon>Microbacteriaceae</taxon>
        <taxon>Microbacterium</taxon>
    </lineage>
</organism>
<gene>
    <name evidence="1" type="ORF">L687_08720</name>
</gene>
<reference evidence="1 2" key="1">
    <citation type="journal article" date="2013" name="Genome Announc.">
        <title>Whole-genome sequences of five oyster-associated bacteria show potential for crude oil hydrocarbon degradation.</title>
        <authorList>
            <person name="Chauhan A."/>
            <person name="Green S."/>
            <person name="Pathak A."/>
            <person name="Thomas J."/>
            <person name="Venkatramanan R."/>
        </authorList>
    </citation>
    <scope>NUCLEOTIDE SEQUENCE [LARGE SCALE GENOMIC DNA]</scope>
    <source>
        <strain evidence="1 2">MF109</strain>
    </source>
</reference>
<protein>
    <submittedName>
        <fullName evidence="1">Uncharacterized protein</fullName>
    </submittedName>
</protein>
<proteinExistence type="predicted"/>
<name>T5KA94_MICMQ</name>
<sequence>MADSVTDHGFRHAARYQIGNVRAPEIGEVNVNPRRGAVLRPPMLN</sequence>
<accession>T5KA94</accession>